<evidence type="ECO:0000256" key="3">
    <source>
        <dbReference type="ARBA" id="ARBA00022692"/>
    </source>
</evidence>
<comment type="subcellular location">
    <subcellularLocation>
        <location evidence="1">Cell membrane</location>
        <topology evidence="1">Multi-pass membrane protein</topology>
    </subcellularLocation>
</comment>
<organism evidence="7 8">
    <name type="scientific">Anaerotignum lactatifermentans</name>
    <dbReference type="NCBI Taxonomy" id="160404"/>
    <lineage>
        <taxon>Bacteria</taxon>
        <taxon>Bacillati</taxon>
        <taxon>Bacillota</taxon>
        <taxon>Clostridia</taxon>
        <taxon>Lachnospirales</taxon>
        <taxon>Anaerotignaceae</taxon>
        <taxon>Anaerotignum</taxon>
    </lineage>
</organism>
<dbReference type="InterPro" id="IPR001123">
    <property type="entry name" value="LeuE-type"/>
</dbReference>
<dbReference type="EMBL" id="JACSNV010000004">
    <property type="protein sequence ID" value="MBM6877263.1"/>
    <property type="molecule type" value="Genomic_DNA"/>
</dbReference>
<accession>A0ABS2G913</accession>
<keyword evidence="4 6" id="KW-1133">Transmembrane helix</keyword>
<feature type="transmembrane region" description="Helical" evidence="6">
    <location>
        <begin position="137"/>
        <end position="166"/>
    </location>
</feature>
<feature type="transmembrane region" description="Helical" evidence="6">
    <location>
        <begin position="178"/>
        <end position="195"/>
    </location>
</feature>
<evidence type="ECO:0000256" key="5">
    <source>
        <dbReference type="ARBA" id="ARBA00023136"/>
    </source>
</evidence>
<reference evidence="7 8" key="1">
    <citation type="journal article" date="2021" name="Sci. Rep.">
        <title>The distribution of antibiotic resistance genes in chicken gut microbiota commensals.</title>
        <authorList>
            <person name="Juricova H."/>
            <person name="Matiasovicova J."/>
            <person name="Kubasova T."/>
            <person name="Cejkova D."/>
            <person name="Rychlik I."/>
        </authorList>
    </citation>
    <scope>NUCLEOTIDE SEQUENCE [LARGE SCALE GENOMIC DNA]</scope>
    <source>
        <strain evidence="7 8">An431b</strain>
    </source>
</reference>
<keyword evidence="8" id="KW-1185">Reference proteome</keyword>
<dbReference type="Pfam" id="PF01810">
    <property type="entry name" value="LysE"/>
    <property type="match status" value="1"/>
</dbReference>
<keyword evidence="5 6" id="KW-0472">Membrane</keyword>
<keyword evidence="3 6" id="KW-0812">Transmembrane</keyword>
<evidence type="ECO:0000256" key="1">
    <source>
        <dbReference type="ARBA" id="ARBA00004651"/>
    </source>
</evidence>
<protein>
    <submittedName>
        <fullName evidence="7">LysE family transporter</fullName>
    </submittedName>
</protein>
<dbReference type="RefSeq" id="WP_205133274.1">
    <property type="nucleotide sequence ID" value="NZ_JACSNT010000005.1"/>
</dbReference>
<dbReference type="PANTHER" id="PTHR30086:SF20">
    <property type="entry name" value="ARGININE EXPORTER PROTEIN ARGO-RELATED"/>
    <property type="match status" value="1"/>
</dbReference>
<dbReference type="Proteomes" id="UP000729290">
    <property type="component" value="Unassembled WGS sequence"/>
</dbReference>
<keyword evidence="2" id="KW-1003">Cell membrane</keyword>
<dbReference type="PANTHER" id="PTHR30086">
    <property type="entry name" value="ARGININE EXPORTER PROTEIN ARGO"/>
    <property type="match status" value="1"/>
</dbReference>
<name>A0ABS2G913_9FIRM</name>
<evidence type="ECO:0000256" key="4">
    <source>
        <dbReference type="ARBA" id="ARBA00022989"/>
    </source>
</evidence>
<evidence type="ECO:0000313" key="7">
    <source>
        <dbReference type="EMBL" id="MBM6877263.1"/>
    </source>
</evidence>
<evidence type="ECO:0000256" key="2">
    <source>
        <dbReference type="ARBA" id="ARBA00022475"/>
    </source>
</evidence>
<proteinExistence type="predicted"/>
<comment type="caution">
    <text evidence="7">The sequence shown here is derived from an EMBL/GenBank/DDBJ whole genome shotgun (WGS) entry which is preliminary data.</text>
</comment>
<feature type="transmembrane region" description="Helical" evidence="6">
    <location>
        <begin position="40"/>
        <end position="66"/>
    </location>
</feature>
<feature type="transmembrane region" description="Helical" evidence="6">
    <location>
        <begin position="72"/>
        <end position="89"/>
    </location>
</feature>
<evidence type="ECO:0000256" key="6">
    <source>
        <dbReference type="SAM" id="Phobius"/>
    </source>
</evidence>
<sequence length="196" mass="22249">MFSLSAFISYVVVSCITPGPNNIMSMSNAAKYGYRKSVKFCFGVATGFLLILLCSILCNMFLYHYIPRIEQIMTVFGSIYILWLAWAVYRDKPKEEKKRKIDLDTTAFSTAIVLQFVNPKGLLYGLTVISNFVFPYYQSAGVLAAVLAFNWVVVAISCNCWALFGSVFRNFFDRYRKILNAVMALLLVYCALSLYL</sequence>
<gene>
    <name evidence="7" type="ORF">H9X83_03690</name>
</gene>
<evidence type="ECO:0000313" key="8">
    <source>
        <dbReference type="Proteomes" id="UP000729290"/>
    </source>
</evidence>